<evidence type="ECO:0008006" key="4">
    <source>
        <dbReference type="Google" id="ProtNLM"/>
    </source>
</evidence>
<accession>F0P0B3</accession>
<dbReference type="InterPro" id="IPR009045">
    <property type="entry name" value="Zn_M74/Hedgehog-like"/>
</dbReference>
<evidence type="ECO:0000256" key="1">
    <source>
        <dbReference type="SAM" id="SignalP"/>
    </source>
</evidence>
<dbReference type="InterPro" id="IPR043769">
    <property type="entry name" value="DUF5715"/>
</dbReference>
<sequence length="242" mass="27742">MKKLILTAFFTTTTLLNAQSAESVESFILNANFKNMKSFAANTNQSSLKYSAPSKVYVKDNITYKDHVFEASSFSVPLITDYFHMDELIAQHKLVNVPEEGEGYIIQKLTHSRAVLIEPALVVLEEISTRFYAENNRKLSISSLTRTQETQSKLRRVNSNAAKGNSSHEYGAAFDISYSQYDNIRGRNYTLESKLQAILDDLVAQGKIYYIKERRQPCFHVTVRNPHLVYPEMLEEDHYHEV</sequence>
<dbReference type="AlphaFoldDB" id="F0P0B3"/>
<protein>
    <recommendedName>
        <fullName evidence="4">Peptidase M15A C-terminal domain-containing protein</fullName>
    </recommendedName>
</protein>
<feature type="chain" id="PRO_5003253634" description="Peptidase M15A C-terminal domain-containing protein" evidence="1">
    <location>
        <begin position="19"/>
        <end position="242"/>
    </location>
</feature>
<dbReference type="HOGENOM" id="CLU_070052_2_0_10"/>
<dbReference type="EMBL" id="CP002455">
    <property type="protein sequence ID" value="ADX68473.1"/>
    <property type="molecule type" value="Genomic_DNA"/>
</dbReference>
<evidence type="ECO:0000313" key="3">
    <source>
        <dbReference type="Proteomes" id="UP000008641"/>
    </source>
</evidence>
<feature type="signal peptide" evidence="1">
    <location>
        <begin position="1"/>
        <end position="18"/>
    </location>
</feature>
<reference evidence="2 3" key="1">
    <citation type="journal article" date="2011" name="Stand. Genomic Sci.">
        <title>Complete genome sequence of Weeksella virosa type strain (9751).</title>
        <authorList>
            <person name="Lang E."/>
            <person name="Teshima H."/>
            <person name="Lucas S."/>
            <person name="Lapidus A."/>
            <person name="Hammon N."/>
            <person name="Deshpande S."/>
            <person name="Nolan M."/>
            <person name="Cheng J.F."/>
            <person name="Pitluck S."/>
            <person name="Liolios K."/>
            <person name="Pagani I."/>
            <person name="Mikhailova N."/>
            <person name="Ivanova N."/>
            <person name="Mavromatis K."/>
            <person name="Pati A."/>
            <person name="Tapia R."/>
            <person name="Han C."/>
            <person name="Goodwin L."/>
            <person name="Chen A."/>
            <person name="Palaniappan K."/>
            <person name="Land M."/>
            <person name="Hauser L."/>
            <person name="Chang Y.J."/>
            <person name="Jeffries C.D."/>
            <person name="Brambilla E.M."/>
            <person name="Kopitz M."/>
            <person name="Rohde M."/>
            <person name="Goker M."/>
            <person name="Tindall B.J."/>
            <person name="Detter J.C."/>
            <person name="Woyke T."/>
            <person name="Bristow J."/>
            <person name="Eisen J.A."/>
            <person name="Markowitz V."/>
            <person name="Hugenholtz P."/>
            <person name="Klenk H.P."/>
            <person name="Kyrpides N.C."/>
        </authorList>
    </citation>
    <scope>NUCLEOTIDE SEQUENCE [LARGE SCALE GENOMIC DNA]</scope>
    <source>
        <strain evidence="3">ATCC 43766 / DSM 16922 / JCM 21250 / NBRC 16016 / NCTC 11634 / CL345/78</strain>
    </source>
</reference>
<proteinExistence type="predicted"/>
<dbReference type="RefSeq" id="WP_013598862.1">
    <property type="nucleotide sequence ID" value="NC_015144.1"/>
</dbReference>
<dbReference type="SUPFAM" id="SSF55166">
    <property type="entry name" value="Hedgehog/DD-peptidase"/>
    <property type="match status" value="1"/>
</dbReference>
<dbReference type="KEGG" id="wvi:Weevi_1783"/>
<dbReference type="Gene3D" id="3.30.1380.10">
    <property type="match status" value="1"/>
</dbReference>
<keyword evidence="1" id="KW-0732">Signal</keyword>
<organism evidence="2 3">
    <name type="scientific">Weeksella virosa (strain ATCC 43766 / DSM 16922 / JCM 21250 / CCUG 30538 / CDC 9751 / IAM 14551 / NBRC 16016 / NCTC 11634 / CL345/78)</name>
    <dbReference type="NCBI Taxonomy" id="865938"/>
    <lineage>
        <taxon>Bacteria</taxon>
        <taxon>Pseudomonadati</taxon>
        <taxon>Bacteroidota</taxon>
        <taxon>Flavobacteriia</taxon>
        <taxon>Flavobacteriales</taxon>
        <taxon>Weeksellaceae</taxon>
        <taxon>Weeksella</taxon>
    </lineage>
</organism>
<dbReference type="Pfam" id="PF18979">
    <property type="entry name" value="DUF5715"/>
    <property type="match status" value="1"/>
</dbReference>
<evidence type="ECO:0000313" key="2">
    <source>
        <dbReference type="EMBL" id="ADX68473.1"/>
    </source>
</evidence>
<dbReference type="Proteomes" id="UP000008641">
    <property type="component" value="Chromosome"/>
</dbReference>
<reference evidence="3" key="2">
    <citation type="journal article" date="2011" name="Stand. Genomic Sci.">
        <title>Complete genome sequence of Weeksella virosa type strain (9751T).</title>
        <authorList>
            <person name="Lang E."/>
            <person name="Teshima H."/>
            <person name="Lucas S."/>
            <person name="Lapidus A."/>
            <person name="Hammon N."/>
            <person name="Deshpande S."/>
            <person name="Nolan M."/>
            <person name="Cheng J."/>
            <person name="Pitluck S."/>
            <person name="Liolios K."/>
            <person name="Pagani I."/>
            <person name="Mikhailova N."/>
            <person name="Ivanova N."/>
            <person name="Mavromatis K."/>
            <person name="Pati A."/>
            <person name="Tapia R."/>
            <person name="Han C."/>
            <person name="Goodwin L."/>
            <person name="Chen A."/>
            <person name="Palaniappan K."/>
            <person name="Land M."/>
            <person name="Hauser L."/>
            <person name="Chang Y."/>
            <person name="Jeffries C."/>
            <person name="Brambilla E."/>
            <person name="Kopitz M."/>
            <person name="Rohde M."/>
            <person name="Goker M."/>
            <person name="Tindall B."/>
            <person name="Detter J."/>
            <person name="Woyke T."/>
            <person name="Bristow J."/>
            <person name="Eisen J."/>
            <person name="Markowitz V."/>
            <person name="Hugenholtz P."/>
            <person name="Klenk H."/>
            <person name="Kyrpides N."/>
        </authorList>
    </citation>
    <scope>NUCLEOTIDE SEQUENCE [LARGE SCALE GENOMIC DNA]</scope>
    <source>
        <strain evidence="3">ATCC 43766 / DSM 16922 / JCM 21250 / NBRC 16016 / NCTC 11634 / CL345/78</strain>
    </source>
</reference>
<gene>
    <name evidence="2" type="ordered locus">Weevi_1783</name>
</gene>
<dbReference type="eggNOG" id="ENOG502ZX6Q">
    <property type="taxonomic scope" value="Bacteria"/>
</dbReference>
<dbReference type="OrthoDB" id="669427at2"/>
<name>F0P0B3_WEEVC</name>
<keyword evidence="3" id="KW-1185">Reference proteome</keyword>